<dbReference type="Proteomes" id="UP000000442">
    <property type="component" value="Chromosome"/>
</dbReference>
<evidence type="ECO:0000256" key="1">
    <source>
        <dbReference type="ARBA" id="ARBA00022448"/>
    </source>
</evidence>
<dbReference type="InterPro" id="IPR003593">
    <property type="entry name" value="AAA+_ATPase"/>
</dbReference>
<dbReference type="SMART" id="SM00382">
    <property type="entry name" value="AAA"/>
    <property type="match status" value="1"/>
</dbReference>
<dbReference type="GO" id="GO:0016887">
    <property type="term" value="F:ATP hydrolysis activity"/>
    <property type="evidence" value="ECO:0007669"/>
    <property type="project" value="InterPro"/>
</dbReference>
<keyword evidence="6" id="KW-1185">Reference proteome</keyword>
<dbReference type="STRING" id="177437.HRM2_04320"/>
<dbReference type="PROSITE" id="PS50893">
    <property type="entry name" value="ABC_TRANSPORTER_2"/>
    <property type="match status" value="1"/>
</dbReference>
<dbReference type="Gene3D" id="3.40.50.300">
    <property type="entry name" value="P-loop containing nucleotide triphosphate hydrolases"/>
    <property type="match status" value="1"/>
</dbReference>
<dbReference type="HOGENOM" id="CLU_000604_1_22_7"/>
<reference evidence="5 6" key="1">
    <citation type="journal article" date="2009" name="Environ. Microbiol.">
        <title>Genome sequence of Desulfobacterium autotrophicum HRM2, a marine sulfate reducer oxidizing organic carbon completely to carbon dioxide.</title>
        <authorList>
            <person name="Strittmatter A.W."/>
            <person name="Liesegang H."/>
            <person name="Rabus R."/>
            <person name="Decker I."/>
            <person name="Amann J."/>
            <person name="Andres S."/>
            <person name="Henne A."/>
            <person name="Fricke W.F."/>
            <person name="Martinez-Arias R."/>
            <person name="Bartels D."/>
            <person name="Goesmann A."/>
            <person name="Krause L."/>
            <person name="Puehler A."/>
            <person name="Klenk H.P."/>
            <person name="Richter M."/>
            <person name="Schuler M."/>
            <person name="Gloeckner F.O."/>
            <person name="Meyerdierks A."/>
            <person name="Gottschalk G."/>
            <person name="Amann R."/>
        </authorList>
    </citation>
    <scope>NUCLEOTIDE SEQUENCE [LARGE SCALE GENOMIC DNA]</scope>
    <source>
        <strain evidence="6">ATCC 43914 / DSM 3382 / HRM2</strain>
    </source>
</reference>
<dbReference type="GO" id="GO:0005524">
    <property type="term" value="F:ATP binding"/>
    <property type="evidence" value="ECO:0007669"/>
    <property type="project" value="UniProtKB-KW"/>
</dbReference>
<accession>C0QGS5</accession>
<dbReference type="RefSeq" id="WP_012662799.1">
    <property type="nucleotide sequence ID" value="NC_012108.1"/>
</dbReference>
<evidence type="ECO:0000313" key="5">
    <source>
        <dbReference type="EMBL" id="ACN13550.1"/>
    </source>
</evidence>
<dbReference type="KEGG" id="dat:HRM2_04320"/>
<dbReference type="AlphaFoldDB" id="C0QGS5"/>
<keyword evidence="2" id="KW-0547">Nucleotide-binding</keyword>
<evidence type="ECO:0000256" key="2">
    <source>
        <dbReference type="ARBA" id="ARBA00022741"/>
    </source>
</evidence>
<dbReference type="InterPro" id="IPR003439">
    <property type="entry name" value="ABC_transporter-like_ATP-bd"/>
</dbReference>
<organism evidence="5 6">
    <name type="scientific">Desulforapulum autotrophicum (strain ATCC 43914 / DSM 3382 / VKM B-1955 / HRM2)</name>
    <name type="common">Desulfobacterium autotrophicum</name>
    <dbReference type="NCBI Taxonomy" id="177437"/>
    <lineage>
        <taxon>Bacteria</taxon>
        <taxon>Pseudomonadati</taxon>
        <taxon>Thermodesulfobacteriota</taxon>
        <taxon>Desulfobacteria</taxon>
        <taxon>Desulfobacterales</taxon>
        <taxon>Desulfobacteraceae</taxon>
        <taxon>Desulforapulum</taxon>
    </lineage>
</organism>
<keyword evidence="1" id="KW-0813">Transport</keyword>
<dbReference type="eggNOG" id="COG1116">
    <property type="taxonomic scope" value="Bacteria"/>
</dbReference>
<dbReference type="OrthoDB" id="9809450at2"/>
<dbReference type="SUPFAM" id="SSF52540">
    <property type="entry name" value="P-loop containing nucleoside triphosphate hydrolases"/>
    <property type="match status" value="1"/>
</dbReference>
<evidence type="ECO:0000259" key="4">
    <source>
        <dbReference type="PROSITE" id="PS50893"/>
    </source>
</evidence>
<feature type="domain" description="ABC transporter" evidence="4">
    <location>
        <begin position="2"/>
        <end position="231"/>
    </location>
</feature>
<proteinExistence type="predicted"/>
<dbReference type="PANTHER" id="PTHR42788">
    <property type="entry name" value="TAURINE IMPORT ATP-BINDING PROTEIN-RELATED"/>
    <property type="match status" value="1"/>
</dbReference>
<keyword evidence="3 5" id="KW-0067">ATP-binding</keyword>
<gene>
    <name evidence="5" type="ordered locus">HRM2_04320</name>
</gene>
<evidence type="ECO:0000256" key="3">
    <source>
        <dbReference type="ARBA" id="ARBA00022840"/>
    </source>
</evidence>
<dbReference type="PANTHER" id="PTHR42788:SF2">
    <property type="entry name" value="ABC TRANSPORTER ATP-BINDING PROTEIN"/>
    <property type="match status" value="1"/>
</dbReference>
<dbReference type="InterPro" id="IPR027417">
    <property type="entry name" value="P-loop_NTPase"/>
</dbReference>
<protein>
    <submittedName>
        <fullName evidence="5">ABC-type transporter, ATP-binding protein</fullName>
    </submittedName>
</protein>
<dbReference type="InterPro" id="IPR050166">
    <property type="entry name" value="ABC_transporter_ATP-bind"/>
</dbReference>
<dbReference type="EMBL" id="CP001087">
    <property type="protein sequence ID" value="ACN13550.1"/>
    <property type="molecule type" value="Genomic_DNA"/>
</dbReference>
<evidence type="ECO:0000313" key="6">
    <source>
        <dbReference type="Proteomes" id="UP000000442"/>
    </source>
</evidence>
<dbReference type="Pfam" id="PF00005">
    <property type="entry name" value="ABC_tran"/>
    <property type="match status" value="1"/>
</dbReference>
<sequence length="250" mass="28300">MFEVIGAAKSFGNRLIFSNFTLTVEPGQFKVLVGPSGCGKSTLFDGLTGVTPLDRGRITWKGKPQPHLQDLGAYMQQKDLLLPWFTLMENSLLPARTGKDRQDPTRARQTADRLFHRLGLNGFETHYPDQVSGGMRQRCALVRTLMFERDLILLDEPLSALDAITRRELQFLLLMLQSEFKKTILMITHDIEEALILGDEICLLSPCPMVVIERFIPESPKPRKFSDPELLGIKTRVLDRLRQGMPHGRG</sequence>
<name>C0QGS5_DESAH</name>